<dbReference type="AlphaFoldDB" id="A0A8J2SP20"/>
<organism evidence="2 3">
    <name type="scientific">Pelagomonas calceolata</name>
    <dbReference type="NCBI Taxonomy" id="35677"/>
    <lineage>
        <taxon>Eukaryota</taxon>
        <taxon>Sar</taxon>
        <taxon>Stramenopiles</taxon>
        <taxon>Ochrophyta</taxon>
        <taxon>Pelagophyceae</taxon>
        <taxon>Pelagomonadales</taxon>
        <taxon>Pelagomonadaceae</taxon>
        <taxon>Pelagomonas</taxon>
    </lineage>
</organism>
<dbReference type="EMBL" id="CAKKNE010000004">
    <property type="protein sequence ID" value="CAH0374391.1"/>
    <property type="molecule type" value="Genomic_DNA"/>
</dbReference>
<reference evidence="2" key="1">
    <citation type="submission" date="2021-11" db="EMBL/GenBank/DDBJ databases">
        <authorList>
            <consortium name="Genoscope - CEA"/>
            <person name="William W."/>
        </authorList>
    </citation>
    <scope>NUCLEOTIDE SEQUENCE</scope>
</reference>
<proteinExistence type="predicted"/>
<feature type="compositionally biased region" description="Basic and acidic residues" evidence="1">
    <location>
        <begin position="339"/>
        <end position="352"/>
    </location>
</feature>
<evidence type="ECO:0000313" key="3">
    <source>
        <dbReference type="Proteomes" id="UP000789595"/>
    </source>
</evidence>
<dbReference type="OrthoDB" id="204322at2759"/>
<evidence type="ECO:0000313" key="2">
    <source>
        <dbReference type="EMBL" id="CAH0374391.1"/>
    </source>
</evidence>
<dbReference type="Proteomes" id="UP000789595">
    <property type="component" value="Unassembled WGS sequence"/>
</dbReference>
<comment type="caution">
    <text evidence="2">The sequence shown here is derived from an EMBL/GenBank/DDBJ whole genome shotgun (WGS) entry which is preliminary data.</text>
</comment>
<name>A0A8J2SP20_9STRA</name>
<sequence length="352" mass="39013">MVVILGDGTVVADDDPRARLRRARQQLPDSRLKYALLAVALAAAYSFVNAPASEAAGGKVPAMNRAPKDHWLHLYYSPFLVRDLSTSSAHQDHSVLGRVKHLFRPGLGKDTTLDSKGREVDYGGADGSAFEEIDIEDPDSVVVGTRCASTKFALSVYFCGAATANGDELNTWNGWAGGLAALRETLESMHMLSRKGGVHPAFVYELSLGQKERSDPALEHVWTIVAQPDGTYMWLQSYIQQYTLQKWMKETLRRGEQYLTYEQLVAKLDKYQELRAAAATGWTARANTLYKELFWVDVRENGDVRFSAANAIEDLWWQIRCKYPTAKTPPPRGPGPRAGESRGPDTSSGDRS</sequence>
<keyword evidence="3" id="KW-1185">Reference proteome</keyword>
<feature type="region of interest" description="Disordered" evidence="1">
    <location>
        <begin position="326"/>
        <end position="352"/>
    </location>
</feature>
<evidence type="ECO:0000256" key="1">
    <source>
        <dbReference type="SAM" id="MobiDB-lite"/>
    </source>
</evidence>
<protein>
    <submittedName>
        <fullName evidence="2">Uncharacterized protein</fullName>
    </submittedName>
</protein>
<accession>A0A8J2SP20</accession>
<gene>
    <name evidence="2" type="ORF">PECAL_4P16690</name>
</gene>